<dbReference type="Gene3D" id="1.10.10.800">
    <property type="match status" value="1"/>
</dbReference>
<comment type="caution">
    <text evidence="2">The sequence shown here is derived from an EMBL/GenBank/DDBJ whole genome shotgun (WGS) entry which is preliminary data.</text>
</comment>
<evidence type="ECO:0000313" key="3">
    <source>
        <dbReference type="Proteomes" id="UP000658656"/>
    </source>
</evidence>
<evidence type="ECO:0000259" key="1">
    <source>
        <dbReference type="Pfam" id="PF12697"/>
    </source>
</evidence>
<keyword evidence="3" id="KW-1185">Reference proteome</keyword>
<name>A0A8H9ISE5_9PSEU</name>
<dbReference type="InterPro" id="IPR029058">
    <property type="entry name" value="AB_hydrolase_fold"/>
</dbReference>
<proteinExistence type="predicted"/>
<reference evidence="2" key="2">
    <citation type="submission" date="2020-09" db="EMBL/GenBank/DDBJ databases">
        <authorList>
            <person name="Sun Q."/>
            <person name="Zhou Y."/>
        </authorList>
    </citation>
    <scope>NUCLEOTIDE SEQUENCE</scope>
    <source>
        <strain evidence="2">CGMCC 4.7679</strain>
    </source>
</reference>
<reference evidence="2" key="1">
    <citation type="journal article" date="2014" name="Int. J. Syst. Evol. Microbiol.">
        <title>Complete genome sequence of Corynebacterium casei LMG S-19264T (=DSM 44701T), isolated from a smear-ripened cheese.</title>
        <authorList>
            <consortium name="US DOE Joint Genome Institute (JGI-PGF)"/>
            <person name="Walter F."/>
            <person name="Albersmeier A."/>
            <person name="Kalinowski J."/>
            <person name="Ruckert C."/>
        </authorList>
    </citation>
    <scope>NUCLEOTIDE SEQUENCE</scope>
    <source>
        <strain evidence="2">CGMCC 4.7679</strain>
    </source>
</reference>
<accession>A0A8H9ISE5</accession>
<dbReference type="AlphaFoldDB" id="A0A8H9ISE5"/>
<dbReference type="EMBL" id="BNAV01000001">
    <property type="protein sequence ID" value="GHF31904.1"/>
    <property type="molecule type" value="Genomic_DNA"/>
</dbReference>
<dbReference type="GO" id="GO:0003824">
    <property type="term" value="F:catalytic activity"/>
    <property type="evidence" value="ECO:0007669"/>
    <property type="project" value="UniProtKB-ARBA"/>
</dbReference>
<organism evidence="2 3">
    <name type="scientific">Amycolatopsis bartoniae</name>
    <dbReference type="NCBI Taxonomy" id="941986"/>
    <lineage>
        <taxon>Bacteria</taxon>
        <taxon>Bacillati</taxon>
        <taxon>Actinomycetota</taxon>
        <taxon>Actinomycetes</taxon>
        <taxon>Pseudonocardiales</taxon>
        <taxon>Pseudonocardiaceae</taxon>
        <taxon>Amycolatopsis</taxon>
    </lineage>
</organism>
<dbReference type="InterPro" id="IPR051411">
    <property type="entry name" value="Polyketide_trans_af380"/>
</dbReference>
<dbReference type="Gene3D" id="3.40.50.1820">
    <property type="entry name" value="alpha/beta hydrolase"/>
    <property type="match status" value="1"/>
</dbReference>
<dbReference type="Pfam" id="PF12697">
    <property type="entry name" value="Abhydrolase_6"/>
    <property type="match status" value="1"/>
</dbReference>
<protein>
    <submittedName>
        <fullName evidence="2">Peptidase</fullName>
    </submittedName>
</protein>
<dbReference type="SUPFAM" id="SSF53474">
    <property type="entry name" value="alpha/beta-Hydrolases"/>
    <property type="match status" value="1"/>
</dbReference>
<dbReference type="PANTHER" id="PTHR47751">
    <property type="entry name" value="SUPERFAMILY HYDROLASE, PUTATIVE (AFU_ORTHOLOGUE AFUA_2G16580)-RELATED"/>
    <property type="match status" value="1"/>
</dbReference>
<dbReference type="InterPro" id="IPR000073">
    <property type="entry name" value="AB_hydrolase_1"/>
</dbReference>
<feature type="domain" description="AB hydrolase-1" evidence="1">
    <location>
        <begin position="35"/>
        <end position="284"/>
    </location>
</feature>
<dbReference type="PANTHER" id="PTHR47751:SF2">
    <property type="entry name" value="DLTD N-TERMINAL DOMAIN PROTEIN (AFU_ORTHOLOGUE AFUA_8G00380)-RELATED"/>
    <property type="match status" value="1"/>
</dbReference>
<gene>
    <name evidence="2" type="ORF">GCM10017566_00450</name>
</gene>
<evidence type="ECO:0000313" key="2">
    <source>
        <dbReference type="EMBL" id="GHF31904.1"/>
    </source>
</evidence>
<sequence length="308" mass="34642">MLERRIEFQSEGDTIVGTFYRPDGREGPLPTVIGAGGWCYTKEIVLPHVARIVGRDDVQFLAFDYRGFGESGGERRQHIDPWAQIQDYRNAVTFAERLDEVDENALGAFGISYSGGHVLILAAIEPRLKAFVSVLPVVDGYTTLKRCHGEIDFRLLENDLLQDLRDRFDGKGGTKAMSSPAPHEDRPTWPYPQAYEVFKVLKETEAPLHEHWSTTESTQHLLTYSVFPYLPRIVERSVMMIVVSGDNITSVDLEVDAFNRIPSPDKSLKVLPAAGHMSLYSDRRDTNVAAAHTAEWFKSKLTPSFENA</sequence>
<dbReference type="Proteomes" id="UP000658656">
    <property type="component" value="Unassembled WGS sequence"/>
</dbReference>